<dbReference type="Pfam" id="PF26200">
    <property type="entry name" value="Rcat_RNF216"/>
    <property type="match status" value="1"/>
</dbReference>
<accession>A0ABR3PC59</accession>
<keyword evidence="8" id="KW-0175">Coiled coil</keyword>
<protein>
    <recommendedName>
        <fullName evidence="10">RING-type domain-containing protein</fullName>
    </recommendedName>
</protein>
<comment type="pathway">
    <text evidence="1">Protein modification; protein ubiquitination.</text>
</comment>
<evidence type="ECO:0000256" key="4">
    <source>
        <dbReference type="ARBA" id="ARBA00022737"/>
    </source>
</evidence>
<name>A0ABR3PC59_9PEZI</name>
<feature type="region of interest" description="Disordered" evidence="9">
    <location>
        <begin position="1"/>
        <end position="73"/>
    </location>
</feature>
<evidence type="ECO:0000256" key="2">
    <source>
        <dbReference type="ARBA" id="ARBA00022679"/>
    </source>
</evidence>
<dbReference type="CDD" id="cd20353">
    <property type="entry name" value="Rcat_RBR_RNF216"/>
    <property type="match status" value="1"/>
</dbReference>
<dbReference type="InterPro" id="IPR047546">
    <property type="entry name" value="Rcat_RBR_RNF216"/>
</dbReference>
<feature type="compositionally biased region" description="Polar residues" evidence="9">
    <location>
        <begin position="1"/>
        <end position="23"/>
    </location>
</feature>
<dbReference type="InterPro" id="IPR051628">
    <property type="entry name" value="LUBAC_E3_Ligases"/>
</dbReference>
<evidence type="ECO:0000313" key="11">
    <source>
        <dbReference type="EMBL" id="KAL1303752.1"/>
    </source>
</evidence>
<dbReference type="GeneID" id="95980793"/>
<evidence type="ECO:0000313" key="12">
    <source>
        <dbReference type="Proteomes" id="UP001562354"/>
    </source>
</evidence>
<keyword evidence="2" id="KW-0808">Transferase</keyword>
<evidence type="ECO:0000256" key="1">
    <source>
        <dbReference type="ARBA" id="ARBA00004906"/>
    </source>
</evidence>
<evidence type="ECO:0000256" key="6">
    <source>
        <dbReference type="ARBA" id="ARBA00022786"/>
    </source>
</evidence>
<proteinExistence type="predicted"/>
<feature type="coiled-coil region" evidence="8">
    <location>
        <begin position="321"/>
        <end position="362"/>
    </location>
</feature>
<dbReference type="PANTHER" id="PTHR22770:SF47">
    <property type="entry name" value="E3 UBIQUITIN-PROTEIN LIGASE RNF216"/>
    <property type="match status" value="1"/>
</dbReference>
<dbReference type="CDD" id="cd20339">
    <property type="entry name" value="BRcat_RBR_RNF216"/>
    <property type="match status" value="1"/>
</dbReference>
<keyword evidence="7" id="KW-0862">Zinc</keyword>
<keyword evidence="4" id="KW-0677">Repeat</keyword>
<organism evidence="11 12">
    <name type="scientific">Neodothiora populina</name>
    <dbReference type="NCBI Taxonomy" id="2781224"/>
    <lineage>
        <taxon>Eukaryota</taxon>
        <taxon>Fungi</taxon>
        <taxon>Dikarya</taxon>
        <taxon>Ascomycota</taxon>
        <taxon>Pezizomycotina</taxon>
        <taxon>Dothideomycetes</taxon>
        <taxon>Dothideomycetidae</taxon>
        <taxon>Dothideales</taxon>
        <taxon>Dothioraceae</taxon>
        <taxon>Neodothiora</taxon>
    </lineage>
</organism>
<keyword evidence="12" id="KW-1185">Reference proteome</keyword>
<dbReference type="Gene3D" id="1.20.120.1750">
    <property type="match status" value="1"/>
</dbReference>
<evidence type="ECO:0000256" key="5">
    <source>
        <dbReference type="ARBA" id="ARBA00022771"/>
    </source>
</evidence>
<evidence type="ECO:0000256" key="8">
    <source>
        <dbReference type="SAM" id="Coils"/>
    </source>
</evidence>
<dbReference type="InterPro" id="IPR044066">
    <property type="entry name" value="TRIAD_supradom"/>
</dbReference>
<keyword evidence="5" id="KW-0863">Zinc-finger</keyword>
<reference evidence="11 12" key="1">
    <citation type="submission" date="2024-07" db="EMBL/GenBank/DDBJ databases">
        <title>Draft sequence of the Neodothiora populina.</title>
        <authorList>
            <person name="Drown D.D."/>
            <person name="Schuette U.S."/>
            <person name="Buechlein A.B."/>
            <person name="Rusch D.R."/>
            <person name="Winton L.W."/>
            <person name="Adams G.A."/>
        </authorList>
    </citation>
    <scope>NUCLEOTIDE SEQUENCE [LARGE SCALE GENOMIC DNA]</scope>
    <source>
        <strain evidence="11 12">CPC 39397</strain>
    </source>
</reference>
<dbReference type="InterPro" id="IPR047545">
    <property type="entry name" value="BRcat_RBR_RNF216"/>
</dbReference>
<comment type="caution">
    <text evidence="11">The sequence shown here is derived from an EMBL/GenBank/DDBJ whole genome shotgun (WGS) entry which is preliminary data.</text>
</comment>
<gene>
    <name evidence="11" type="ORF">AAFC00_007094</name>
</gene>
<dbReference type="RefSeq" id="XP_069200027.1">
    <property type="nucleotide sequence ID" value="XM_069348389.1"/>
</dbReference>
<feature type="domain" description="RING-type" evidence="10">
    <location>
        <begin position="371"/>
        <end position="590"/>
    </location>
</feature>
<evidence type="ECO:0000256" key="3">
    <source>
        <dbReference type="ARBA" id="ARBA00022723"/>
    </source>
</evidence>
<keyword evidence="6" id="KW-0833">Ubl conjugation pathway</keyword>
<evidence type="ECO:0000259" key="10">
    <source>
        <dbReference type="PROSITE" id="PS51873"/>
    </source>
</evidence>
<keyword evidence="3" id="KW-0479">Metal-binding</keyword>
<dbReference type="Proteomes" id="UP001562354">
    <property type="component" value="Unassembled WGS sequence"/>
</dbReference>
<evidence type="ECO:0000256" key="9">
    <source>
        <dbReference type="SAM" id="MobiDB-lite"/>
    </source>
</evidence>
<sequence>MTTEQSTNQVIDLTDSVNSSPPHTSHGKRMSTPGASDDPINISDSDSDIIETLPHAKRRRGNLNKSTSEVREVHRTLQPAGQDARLLVSAKEYTVADFDQFWDNEEVLPGHSSRNKSPILDSYLGNGDDYDTETAAWSKGPKNGRYKHHRRAEENHPSTDIGLLPKPDSVVKANTVEECLSTVLELFPDISHDYVSRLFCEFNGFMQAVLGKIVDEPDYPKERSQNGKAPEEPTTIVEDGDAMYMGQNRHVVRGKLRKAILEALINDFPNIPVTHIEKTQIEKIYLFPAYIALVEMQWMDRLPYGSTKPRQHRTASLKALAEQHKDAAVSLEAEYEAAKRARSRLETQRERMLAEKQEEELNSVRAKASGTVADCSACFDKLPLNRMICCSGEDPHYTCYECASNYVSAQVGDSKADLACPSGCQSAFTEVQLRLLPDTKLVEKLLKMQQDKDLAVAGVDDVVECPFCDFKAVCLPMEHDFEFRCRSSDCGITSCRRCQQHTHIPKTCEEAAQERSEDVILEQRHKIEEAMTLALVRKCNNCKKPFIKELGCNKMTCTSCGNKQRYVCSESVTDYNHFHKPGGCPLHDDVEERHAREIQKAEDAARADAVVENPSIDSEQLKFEIHERDRKATVKAADRRRRHLDELRGEALPRHVPVEGDIRHQALLMQAARLRVEQQARHRRQRPDEVGAVLEADRPNGIPPFNALNDVAGPGMLFAQRPHAMHDDLARVRAGGRQPPHRAETEALQPLDNLAWRDRATRLLAERMTWQARESAATHPTTGGIYRMPGAPAQRHSQGGNGMPVIGAALQDAAIDARARWPALHDPLEARRALTEELRLFSQDVARRGI</sequence>
<dbReference type="EMBL" id="JBFMKM010000010">
    <property type="protein sequence ID" value="KAL1303752.1"/>
    <property type="molecule type" value="Genomic_DNA"/>
</dbReference>
<dbReference type="PROSITE" id="PS51873">
    <property type="entry name" value="TRIAD"/>
    <property type="match status" value="1"/>
</dbReference>
<dbReference type="PANTHER" id="PTHR22770">
    <property type="entry name" value="UBIQUITIN CONJUGATING ENZYME 7 INTERACTING PROTEIN-RELATED"/>
    <property type="match status" value="1"/>
</dbReference>
<dbReference type="SUPFAM" id="SSF57850">
    <property type="entry name" value="RING/U-box"/>
    <property type="match status" value="2"/>
</dbReference>
<evidence type="ECO:0000256" key="7">
    <source>
        <dbReference type="ARBA" id="ARBA00022833"/>
    </source>
</evidence>